<feature type="transmembrane region" description="Helical" evidence="6">
    <location>
        <begin position="47"/>
        <end position="63"/>
    </location>
</feature>
<dbReference type="PANTHER" id="PTHR30250:SF11">
    <property type="entry name" value="O-ANTIGEN TRANSPORTER-RELATED"/>
    <property type="match status" value="1"/>
</dbReference>
<feature type="transmembrane region" description="Helical" evidence="6">
    <location>
        <begin position="353"/>
        <end position="373"/>
    </location>
</feature>
<feature type="transmembrane region" description="Helical" evidence="6">
    <location>
        <begin position="208"/>
        <end position="227"/>
    </location>
</feature>
<evidence type="ECO:0000256" key="2">
    <source>
        <dbReference type="ARBA" id="ARBA00022475"/>
    </source>
</evidence>
<feature type="transmembrane region" description="Helical" evidence="6">
    <location>
        <begin position="141"/>
        <end position="159"/>
    </location>
</feature>
<proteinExistence type="predicted"/>
<dbReference type="Proteomes" id="UP000051820">
    <property type="component" value="Unassembled WGS sequence"/>
</dbReference>
<evidence type="ECO:0000256" key="5">
    <source>
        <dbReference type="ARBA" id="ARBA00023136"/>
    </source>
</evidence>
<feature type="transmembrane region" description="Helical" evidence="6">
    <location>
        <begin position="112"/>
        <end position="134"/>
    </location>
</feature>
<name>A0A0R1VYP2_9LACO</name>
<dbReference type="AlphaFoldDB" id="A0A0R1VYP2"/>
<feature type="transmembrane region" description="Helical" evidence="6">
    <location>
        <begin position="84"/>
        <end position="106"/>
    </location>
</feature>
<keyword evidence="5 6" id="KW-0472">Membrane</keyword>
<dbReference type="eggNOG" id="COG2244">
    <property type="taxonomic scope" value="Bacteria"/>
</dbReference>
<feature type="transmembrane region" description="Helical" evidence="6">
    <location>
        <begin position="440"/>
        <end position="458"/>
    </location>
</feature>
<keyword evidence="2" id="KW-1003">Cell membrane</keyword>
<dbReference type="GO" id="GO:0005886">
    <property type="term" value="C:plasma membrane"/>
    <property type="evidence" value="ECO:0007669"/>
    <property type="project" value="UniProtKB-SubCell"/>
</dbReference>
<evidence type="ECO:0000256" key="3">
    <source>
        <dbReference type="ARBA" id="ARBA00022692"/>
    </source>
</evidence>
<dbReference type="Pfam" id="PF01943">
    <property type="entry name" value="Polysacc_synt"/>
    <property type="match status" value="1"/>
</dbReference>
<dbReference type="EMBL" id="AZGF01000028">
    <property type="protein sequence ID" value="KRM10485.1"/>
    <property type="molecule type" value="Genomic_DNA"/>
</dbReference>
<feature type="transmembrane region" description="Helical" evidence="6">
    <location>
        <begin position="7"/>
        <end position="27"/>
    </location>
</feature>
<comment type="caution">
    <text evidence="7">The sequence shown here is derived from an EMBL/GenBank/DDBJ whole genome shotgun (WGS) entry which is preliminary data.</text>
</comment>
<protein>
    <submittedName>
        <fullName evidence="7">PST family polysaccharide transporter</fullName>
    </submittedName>
</protein>
<reference evidence="7 8" key="1">
    <citation type="journal article" date="2015" name="Genome Announc.">
        <title>Expanding the biotechnology potential of lactobacilli through comparative genomics of 213 strains and associated genera.</title>
        <authorList>
            <person name="Sun Z."/>
            <person name="Harris H.M."/>
            <person name="McCann A."/>
            <person name="Guo C."/>
            <person name="Argimon S."/>
            <person name="Zhang W."/>
            <person name="Yang X."/>
            <person name="Jeffery I.B."/>
            <person name="Cooney J.C."/>
            <person name="Kagawa T.F."/>
            <person name="Liu W."/>
            <person name="Song Y."/>
            <person name="Salvetti E."/>
            <person name="Wrobel A."/>
            <person name="Rasinkangas P."/>
            <person name="Parkhill J."/>
            <person name="Rea M.C."/>
            <person name="O'Sullivan O."/>
            <person name="Ritari J."/>
            <person name="Douillard F.P."/>
            <person name="Paul Ross R."/>
            <person name="Yang R."/>
            <person name="Briner A.E."/>
            <person name="Felis G.E."/>
            <person name="de Vos W.M."/>
            <person name="Barrangou R."/>
            <person name="Klaenhammer T.R."/>
            <person name="Caufield P.W."/>
            <person name="Cui Y."/>
            <person name="Zhang H."/>
            <person name="O'Toole P.W."/>
        </authorList>
    </citation>
    <scope>NUCLEOTIDE SEQUENCE [LARGE SCALE GENOMIC DNA]</scope>
    <source>
        <strain evidence="7 8">DSM 5007</strain>
    </source>
</reference>
<keyword evidence="8" id="KW-1185">Reference proteome</keyword>
<dbReference type="RefSeq" id="WP_010622604.1">
    <property type="nucleotide sequence ID" value="NZ_AZGF01000028.1"/>
</dbReference>
<dbReference type="InterPro" id="IPR002797">
    <property type="entry name" value="Polysacc_synth"/>
</dbReference>
<feature type="transmembrane region" description="Helical" evidence="6">
    <location>
        <begin position="165"/>
        <end position="187"/>
    </location>
</feature>
<feature type="transmembrane region" description="Helical" evidence="6">
    <location>
        <begin position="416"/>
        <end position="434"/>
    </location>
</feature>
<dbReference type="STRING" id="1423807.FD16_GL001187"/>
<dbReference type="CDD" id="cd13128">
    <property type="entry name" value="MATE_Wzx_like"/>
    <property type="match status" value="1"/>
</dbReference>
<feature type="transmembrane region" description="Helical" evidence="6">
    <location>
        <begin position="247"/>
        <end position="267"/>
    </location>
</feature>
<evidence type="ECO:0000256" key="6">
    <source>
        <dbReference type="SAM" id="Phobius"/>
    </source>
</evidence>
<dbReference type="OrthoDB" id="9815702at2"/>
<evidence type="ECO:0000256" key="4">
    <source>
        <dbReference type="ARBA" id="ARBA00022989"/>
    </source>
</evidence>
<evidence type="ECO:0000313" key="7">
    <source>
        <dbReference type="EMBL" id="KRM10485.1"/>
    </source>
</evidence>
<dbReference type="PANTHER" id="PTHR30250">
    <property type="entry name" value="PST FAMILY PREDICTED COLANIC ACID TRANSPORTER"/>
    <property type="match status" value="1"/>
</dbReference>
<evidence type="ECO:0000313" key="8">
    <source>
        <dbReference type="Proteomes" id="UP000051820"/>
    </source>
</evidence>
<dbReference type="PATRIC" id="fig|1423807.3.peg.1209"/>
<sequence length="479" mass="54363">MKVLKNYLYNATYQVFVLLVPLVTIPYISRVLGPQGVGINTLTNSTIQYFVLIANLGLTTYGQREIAYTRSREKNKLSEVFWEIETISLITTAISFFLFLITLHFINNYYIYYLAQSFLICASAFDVSWLFMGLENFKITVLRNFVFRVISIVLIFSLVKNHNDITVYILIISVSTVFSNLSLWPYLKEYISKVPIRKLHLKRHIRPTIELFIPQIAISVYGILNKVMLGHFSTVASSGYYDNSDKIIRICLALLTSFSTVMMPHVAQAFVRGENKKIQEFVRQGIDIAVAFSFPLSAGIIAVAPNFVPWFFGKNFDPVVNVISIEAIAIIPISLATILGAQYLVPSNKNNQYTISILCGALVNILINIPLIHYFSAEGAAIATVVAETVVTFVQVKFTMKNIKLIGNVKESIKPLVSSLIMFFIIFTMTHYLAESFMCILFEIIIGVLVYTLFMITLRSRIIMNVFKVLQIKFMHNKI</sequence>
<gene>
    <name evidence="7" type="ORF">FD16_GL001187</name>
</gene>
<keyword evidence="3 6" id="KW-0812">Transmembrane</keyword>
<keyword evidence="4 6" id="KW-1133">Transmembrane helix</keyword>
<evidence type="ECO:0000256" key="1">
    <source>
        <dbReference type="ARBA" id="ARBA00004651"/>
    </source>
</evidence>
<comment type="subcellular location">
    <subcellularLocation>
        <location evidence="1">Cell membrane</location>
        <topology evidence="1">Multi-pass membrane protein</topology>
    </subcellularLocation>
</comment>
<dbReference type="InterPro" id="IPR050833">
    <property type="entry name" value="Poly_Biosynth_Transport"/>
</dbReference>
<feature type="transmembrane region" description="Helical" evidence="6">
    <location>
        <begin position="379"/>
        <end position="396"/>
    </location>
</feature>
<feature type="transmembrane region" description="Helical" evidence="6">
    <location>
        <begin position="318"/>
        <end position="341"/>
    </location>
</feature>
<accession>A0A0R1VYP2</accession>
<organism evidence="7 8">
    <name type="scientific">Paucilactobacillus suebicus DSM 5007 = KCTC 3549</name>
    <dbReference type="NCBI Taxonomy" id="1423807"/>
    <lineage>
        <taxon>Bacteria</taxon>
        <taxon>Bacillati</taxon>
        <taxon>Bacillota</taxon>
        <taxon>Bacilli</taxon>
        <taxon>Lactobacillales</taxon>
        <taxon>Lactobacillaceae</taxon>
        <taxon>Paucilactobacillus</taxon>
    </lineage>
</organism>
<feature type="transmembrane region" description="Helical" evidence="6">
    <location>
        <begin position="288"/>
        <end position="312"/>
    </location>
</feature>